<keyword evidence="3" id="KW-1185">Reference proteome</keyword>
<evidence type="ECO:0000313" key="3">
    <source>
        <dbReference type="Proteomes" id="UP000005237"/>
    </source>
</evidence>
<reference evidence="3" key="1">
    <citation type="submission" date="2010-08" db="EMBL/GenBank/DDBJ databases">
        <authorList>
            <consortium name="Caenorhabditis japonica Sequencing Consortium"/>
            <person name="Wilson R.K."/>
        </authorList>
    </citation>
    <scope>NUCLEOTIDE SEQUENCE [LARGE SCALE GENOMIC DNA]</scope>
    <source>
        <strain evidence="3">DF5081</strain>
    </source>
</reference>
<sequence length="412" mass="45886">MDFNFQPTTTYSHRSQKAQTPPATRPAYAQKFTAAAQHLQKPNTSAVIPIPDATKTTPLFLQTSLQEPAGFTPLLTPNSDALLQKKLSEVSHQPVHRGVAAFPAFPQQPESSYLDKETPFSDSYTPEATEGFYPLTGLNPIYDYNYQQSEQDILPLLLDTFKPLPPTQIPSAPVVVPIVVPELLTSSKKVSSSSKPPAAPIKAPRLSDQELECESQKLAIDVISNLFTSKKEIVDRAAVINAPKKPIARNLFCNDQESLVKAKSDDPINMNVLDDWETADDDDLAGRMENLLKDVKKSEQKKLPKPTFTPASHKNPDWDPNFLQHVLEIYGVPDYKMQEDVVKAMETIDYGDCKVSWMERKMVFAVFDSVARAKNCLTLAKHDWLRFRALADSPKAVQDFAVKSASSLTMPK</sequence>
<protein>
    <submittedName>
        <fullName evidence="2">Uncharacterized protein</fullName>
    </submittedName>
</protein>
<accession>A0A8R1HMW7</accession>
<feature type="region of interest" description="Disordered" evidence="1">
    <location>
        <begin position="1"/>
        <end position="26"/>
    </location>
</feature>
<evidence type="ECO:0000256" key="1">
    <source>
        <dbReference type="SAM" id="MobiDB-lite"/>
    </source>
</evidence>
<evidence type="ECO:0000313" key="2">
    <source>
        <dbReference type="EnsemblMetazoa" id="CJA06454.1"/>
    </source>
</evidence>
<dbReference type="EnsemblMetazoa" id="CJA06454.1">
    <property type="protein sequence ID" value="CJA06454.1"/>
    <property type="gene ID" value="WBGene00125658"/>
</dbReference>
<name>A0A8R1HMW7_CAEJA</name>
<dbReference type="PANTHER" id="PTHR21678:SF0">
    <property type="entry name" value="C3H1-TYPE DOMAIN-CONTAINING PROTEIN"/>
    <property type="match status" value="1"/>
</dbReference>
<dbReference type="PANTHER" id="PTHR21678">
    <property type="entry name" value="GROWTH INHIBITION AND DIFFERENTIATION RELATED PROTEIN 88"/>
    <property type="match status" value="1"/>
</dbReference>
<reference evidence="2" key="2">
    <citation type="submission" date="2022-06" db="UniProtKB">
        <authorList>
            <consortium name="EnsemblMetazoa"/>
        </authorList>
    </citation>
    <scope>IDENTIFICATION</scope>
    <source>
        <strain evidence="2">DF5081</strain>
    </source>
</reference>
<dbReference type="InterPro" id="IPR039884">
    <property type="entry name" value="R3HC1/R3HCL"/>
</dbReference>
<dbReference type="AlphaFoldDB" id="A0A8R1HMW7"/>
<proteinExistence type="predicted"/>
<feature type="compositionally biased region" description="Polar residues" evidence="1">
    <location>
        <begin position="1"/>
        <end position="22"/>
    </location>
</feature>
<organism evidence="2 3">
    <name type="scientific">Caenorhabditis japonica</name>
    <dbReference type="NCBI Taxonomy" id="281687"/>
    <lineage>
        <taxon>Eukaryota</taxon>
        <taxon>Metazoa</taxon>
        <taxon>Ecdysozoa</taxon>
        <taxon>Nematoda</taxon>
        <taxon>Chromadorea</taxon>
        <taxon>Rhabditida</taxon>
        <taxon>Rhabditina</taxon>
        <taxon>Rhabditomorpha</taxon>
        <taxon>Rhabditoidea</taxon>
        <taxon>Rhabditidae</taxon>
        <taxon>Peloderinae</taxon>
        <taxon>Caenorhabditis</taxon>
    </lineage>
</organism>
<dbReference type="Proteomes" id="UP000005237">
    <property type="component" value="Unassembled WGS sequence"/>
</dbReference>